<feature type="compositionally biased region" description="Gly residues" evidence="1">
    <location>
        <begin position="130"/>
        <end position="139"/>
    </location>
</feature>
<gene>
    <name evidence="2" type="ORF">GCM10023081_29400</name>
</gene>
<dbReference type="Proteomes" id="UP001500752">
    <property type="component" value="Unassembled WGS sequence"/>
</dbReference>
<accession>A0ABP7CKN1</accession>
<evidence type="ECO:0000313" key="2">
    <source>
        <dbReference type="EMBL" id="GAA3690038.1"/>
    </source>
</evidence>
<protein>
    <recommendedName>
        <fullName evidence="4">YtxH domain-containing protein</fullName>
    </recommendedName>
</protein>
<proteinExistence type="predicted"/>
<evidence type="ECO:0008006" key="4">
    <source>
        <dbReference type="Google" id="ProtNLM"/>
    </source>
</evidence>
<evidence type="ECO:0000313" key="3">
    <source>
        <dbReference type="Proteomes" id="UP001500752"/>
    </source>
</evidence>
<dbReference type="EMBL" id="BAABEO010000019">
    <property type="protein sequence ID" value="GAA3690038.1"/>
    <property type="molecule type" value="Genomic_DNA"/>
</dbReference>
<feature type="compositionally biased region" description="Gly residues" evidence="1">
    <location>
        <begin position="88"/>
        <end position="106"/>
    </location>
</feature>
<reference evidence="3" key="1">
    <citation type="journal article" date="2019" name="Int. J. Syst. Evol. Microbiol.">
        <title>The Global Catalogue of Microorganisms (GCM) 10K type strain sequencing project: providing services to taxonomists for standard genome sequencing and annotation.</title>
        <authorList>
            <consortium name="The Broad Institute Genomics Platform"/>
            <consortium name="The Broad Institute Genome Sequencing Center for Infectious Disease"/>
            <person name="Wu L."/>
            <person name="Ma J."/>
        </authorList>
    </citation>
    <scope>NUCLEOTIDE SEQUENCE [LARGE SCALE GENOMIC DNA]</scope>
    <source>
        <strain evidence="3">JCM 30742</strain>
    </source>
</reference>
<dbReference type="RefSeq" id="WP_345151822.1">
    <property type="nucleotide sequence ID" value="NZ_BAABEO010000019.1"/>
</dbReference>
<comment type="caution">
    <text evidence="2">The sequence shown here is derived from an EMBL/GenBank/DDBJ whole genome shotgun (WGS) entry which is preliminary data.</text>
</comment>
<evidence type="ECO:0000256" key="1">
    <source>
        <dbReference type="SAM" id="MobiDB-lite"/>
    </source>
</evidence>
<name>A0ABP7CKN1_9MICC</name>
<keyword evidence="3" id="KW-1185">Reference proteome</keyword>
<sequence>MRPLTFIVGASVGFLLGSRAGRETYDRIAASAQDLWRNPKTQEAVHHVEETVKAKAPGVGQKVADAAAAVKDKIQPSHRAPASAEQQYGGGAGPDYGAGTGTGTGTGTDHLSDPALADETGRDWTDEGGATPGGPATGT</sequence>
<organism evidence="2 3">
    <name type="scientific">Arthrobacter ginkgonis</name>
    <dbReference type="NCBI Taxonomy" id="1630594"/>
    <lineage>
        <taxon>Bacteria</taxon>
        <taxon>Bacillati</taxon>
        <taxon>Actinomycetota</taxon>
        <taxon>Actinomycetes</taxon>
        <taxon>Micrococcales</taxon>
        <taxon>Micrococcaceae</taxon>
        <taxon>Arthrobacter</taxon>
    </lineage>
</organism>
<feature type="region of interest" description="Disordered" evidence="1">
    <location>
        <begin position="53"/>
        <end position="139"/>
    </location>
</feature>